<feature type="non-terminal residue" evidence="3">
    <location>
        <position position="1"/>
    </location>
</feature>
<comment type="caution">
    <text evidence="3">The sequence shown here is derived from an EMBL/GenBank/DDBJ whole genome shotgun (WGS) entry which is preliminary data.</text>
</comment>
<dbReference type="EMBL" id="BKCJ010547281">
    <property type="protein sequence ID" value="GFB07822.1"/>
    <property type="molecule type" value="Genomic_DNA"/>
</dbReference>
<accession>A0A699KSU1</accession>
<reference evidence="3" key="1">
    <citation type="journal article" date="2019" name="Sci. Rep.">
        <title>Draft genome of Tanacetum cinerariifolium, the natural source of mosquito coil.</title>
        <authorList>
            <person name="Yamashiro T."/>
            <person name="Shiraishi A."/>
            <person name="Satake H."/>
            <person name="Nakayama K."/>
        </authorList>
    </citation>
    <scope>NUCLEOTIDE SEQUENCE</scope>
</reference>
<feature type="compositionally biased region" description="Basic residues" evidence="2">
    <location>
        <begin position="203"/>
        <end position="230"/>
    </location>
</feature>
<evidence type="ECO:0000256" key="1">
    <source>
        <dbReference type="SAM" id="Coils"/>
    </source>
</evidence>
<sequence length="230" mass="26314">IIAPATTKEKVQRRLELKARSTLLMGIPNEHQLNFNSINDAKSLLQAIEKRFGGNPATKKTQRNLLKQICLKEVAVKELRRKLELAQKQKDEIQLTVEKFKNSSKSLRNFLPPKPNLSGQQEFVNESIVSEPIVKKPVVETSESKASVDKPKDVMKNFGTLIIEDLISDSKDEADSRPKIKKKTVKPSIAKIEFVKSKEQVKSHRKTTVKQVKKPRQHTHKPRRNQKKLE</sequence>
<proteinExistence type="predicted"/>
<dbReference type="AlphaFoldDB" id="A0A699KSU1"/>
<name>A0A699KSU1_TANCI</name>
<keyword evidence="3" id="KW-0808">Transferase</keyword>
<feature type="region of interest" description="Disordered" evidence="2">
    <location>
        <begin position="196"/>
        <end position="230"/>
    </location>
</feature>
<evidence type="ECO:0000256" key="2">
    <source>
        <dbReference type="SAM" id="MobiDB-lite"/>
    </source>
</evidence>
<keyword evidence="3" id="KW-0418">Kinase</keyword>
<organism evidence="3">
    <name type="scientific">Tanacetum cinerariifolium</name>
    <name type="common">Dalmatian daisy</name>
    <name type="synonym">Chrysanthemum cinerariifolium</name>
    <dbReference type="NCBI Taxonomy" id="118510"/>
    <lineage>
        <taxon>Eukaryota</taxon>
        <taxon>Viridiplantae</taxon>
        <taxon>Streptophyta</taxon>
        <taxon>Embryophyta</taxon>
        <taxon>Tracheophyta</taxon>
        <taxon>Spermatophyta</taxon>
        <taxon>Magnoliopsida</taxon>
        <taxon>eudicotyledons</taxon>
        <taxon>Gunneridae</taxon>
        <taxon>Pentapetalae</taxon>
        <taxon>asterids</taxon>
        <taxon>campanulids</taxon>
        <taxon>Asterales</taxon>
        <taxon>Asteraceae</taxon>
        <taxon>Asteroideae</taxon>
        <taxon>Anthemideae</taxon>
        <taxon>Anthemidinae</taxon>
        <taxon>Tanacetum</taxon>
    </lineage>
</organism>
<feature type="coiled-coil region" evidence="1">
    <location>
        <begin position="76"/>
        <end position="103"/>
    </location>
</feature>
<keyword evidence="1" id="KW-0175">Coiled coil</keyword>
<gene>
    <name evidence="3" type="ORF">Tci_679793</name>
</gene>
<protein>
    <submittedName>
        <fullName evidence="3">Xylulose kinase-1</fullName>
    </submittedName>
</protein>
<evidence type="ECO:0000313" key="3">
    <source>
        <dbReference type="EMBL" id="GFB07822.1"/>
    </source>
</evidence>
<dbReference type="GO" id="GO:0016301">
    <property type="term" value="F:kinase activity"/>
    <property type="evidence" value="ECO:0007669"/>
    <property type="project" value="UniProtKB-KW"/>
</dbReference>